<comment type="caution">
    <text evidence="2">The sequence shown here is derived from an EMBL/GenBank/DDBJ whole genome shotgun (WGS) entry which is preliminary data.</text>
</comment>
<sequence>MWRVGSTWAVTSGATRHTAGPIMSLTVSPARRGGLVCRECESEAVHADMESLRYIALPPHTTGSKFGGGPKSTLHQYKPKISKRNGNGGGGNDDDDDDDDDERGEIDLKVIALLLGCNSDILNSAVCYVKGTTAGRGSLATLGNNGLKGCEIWTLTLREEQSLRLFENKILRKIFGAKRDREWMKLHNVELHALYSSLDIIRNIKFRGMRWAEHLAGMGESRNACRVLVG</sequence>
<proteinExistence type="predicted"/>
<gene>
    <name evidence="2" type="ORF">ANN_04331</name>
</gene>
<accession>A0ABQ8TAN9</accession>
<feature type="compositionally biased region" description="Acidic residues" evidence="1">
    <location>
        <begin position="92"/>
        <end position="101"/>
    </location>
</feature>
<evidence type="ECO:0000256" key="1">
    <source>
        <dbReference type="SAM" id="MobiDB-lite"/>
    </source>
</evidence>
<organism evidence="2 3">
    <name type="scientific">Periplaneta americana</name>
    <name type="common">American cockroach</name>
    <name type="synonym">Blatta americana</name>
    <dbReference type="NCBI Taxonomy" id="6978"/>
    <lineage>
        <taxon>Eukaryota</taxon>
        <taxon>Metazoa</taxon>
        <taxon>Ecdysozoa</taxon>
        <taxon>Arthropoda</taxon>
        <taxon>Hexapoda</taxon>
        <taxon>Insecta</taxon>
        <taxon>Pterygota</taxon>
        <taxon>Neoptera</taxon>
        <taxon>Polyneoptera</taxon>
        <taxon>Dictyoptera</taxon>
        <taxon>Blattodea</taxon>
        <taxon>Blattoidea</taxon>
        <taxon>Blattidae</taxon>
        <taxon>Blattinae</taxon>
        <taxon>Periplaneta</taxon>
    </lineage>
</organism>
<evidence type="ECO:0000313" key="3">
    <source>
        <dbReference type="Proteomes" id="UP001148838"/>
    </source>
</evidence>
<name>A0ABQ8TAN9_PERAM</name>
<dbReference type="EMBL" id="JAJSOF020000013">
    <property type="protein sequence ID" value="KAJ4442740.1"/>
    <property type="molecule type" value="Genomic_DNA"/>
</dbReference>
<feature type="region of interest" description="Disordered" evidence="1">
    <location>
        <begin position="63"/>
        <end position="101"/>
    </location>
</feature>
<protein>
    <submittedName>
        <fullName evidence="2">Uncharacterized protein</fullName>
    </submittedName>
</protein>
<keyword evidence="3" id="KW-1185">Reference proteome</keyword>
<reference evidence="2 3" key="1">
    <citation type="journal article" date="2022" name="Allergy">
        <title>Genome assembly and annotation of Periplaneta americana reveal a comprehensive cockroach allergen profile.</title>
        <authorList>
            <person name="Wang L."/>
            <person name="Xiong Q."/>
            <person name="Saelim N."/>
            <person name="Wang L."/>
            <person name="Nong W."/>
            <person name="Wan A.T."/>
            <person name="Shi M."/>
            <person name="Liu X."/>
            <person name="Cao Q."/>
            <person name="Hui J.H.L."/>
            <person name="Sookrung N."/>
            <person name="Leung T.F."/>
            <person name="Tungtrongchitr A."/>
            <person name="Tsui S.K.W."/>
        </authorList>
    </citation>
    <scope>NUCLEOTIDE SEQUENCE [LARGE SCALE GENOMIC DNA]</scope>
    <source>
        <strain evidence="2">PWHHKU_190912</strain>
    </source>
</reference>
<dbReference type="Proteomes" id="UP001148838">
    <property type="component" value="Unassembled WGS sequence"/>
</dbReference>
<evidence type="ECO:0000313" key="2">
    <source>
        <dbReference type="EMBL" id="KAJ4442740.1"/>
    </source>
</evidence>